<dbReference type="PRINTS" id="PR00411">
    <property type="entry name" value="PNDRDTASEI"/>
</dbReference>
<dbReference type="InterPro" id="IPR036188">
    <property type="entry name" value="FAD/NAD-bd_sf"/>
</dbReference>
<comment type="function">
    <text evidence="2 12">NAD-binding protein involved in the addition of a carboxymethylaminomethyl (cmnm) group at the wobble position (U34) of certain tRNAs, forming tRNA-cmnm(5)s(2)U34.</text>
</comment>
<evidence type="ECO:0000313" key="15">
    <source>
        <dbReference type="Proteomes" id="UP000198500"/>
    </source>
</evidence>
<evidence type="ECO:0000256" key="12">
    <source>
        <dbReference type="HAMAP-Rule" id="MF_00129"/>
    </source>
</evidence>
<dbReference type="InterPro" id="IPR047001">
    <property type="entry name" value="MnmG_C_subdom"/>
</dbReference>
<evidence type="ECO:0000256" key="5">
    <source>
        <dbReference type="ARBA" id="ARBA00022490"/>
    </source>
</evidence>
<dbReference type="InterPro" id="IPR020595">
    <property type="entry name" value="MnmG-rel_CS"/>
</dbReference>
<dbReference type="STRING" id="574349.SAMN05443545_103227"/>
<dbReference type="PROSITE" id="PS01281">
    <property type="entry name" value="GIDA_2"/>
    <property type="match status" value="1"/>
</dbReference>
<gene>
    <name evidence="12" type="primary">mnmG</name>
    <name evidence="12" type="synonym">gidA</name>
    <name evidence="14" type="ORF">SAMN05443545_103227</name>
</gene>
<organism evidence="14 15">
    <name type="scientific">Aidingimonas halophila</name>
    <dbReference type="NCBI Taxonomy" id="574349"/>
    <lineage>
        <taxon>Bacteria</taxon>
        <taxon>Pseudomonadati</taxon>
        <taxon>Pseudomonadota</taxon>
        <taxon>Gammaproteobacteria</taxon>
        <taxon>Oceanospirillales</taxon>
        <taxon>Halomonadaceae</taxon>
        <taxon>Aidingimonas</taxon>
    </lineage>
</organism>
<evidence type="ECO:0000256" key="3">
    <source>
        <dbReference type="ARBA" id="ARBA00007653"/>
    </source>
</evidence>
<dbReference type="FunFam" id="1.10.150.570:FF:000001">
    <property type="entry name" value="tRNA uridine 5-carboxymethylaminomethyl modification enzyme MnmG"/>
    <property type="match status" value="1"/>
</dbReference>
<dbReference type="InterPro" id="IPR049312">
    <property type="entry name" value="GIDA_C_N"/>
</dbReference>
<dbReference type="GO" id="GO:0050660">
    <property type="term" value="F:flavin adenine dinucleotide binding"/>
    <property type="evidence" value="ECO:0007669"/>
    <property type="project" value="UniProtKB-UniRule"/>
</dbReference>
<comment type="similarity">
    <text evidence="3 12">Belongs to the MnmG family.</text>
</comment>
<dbReference type="Pfam" id="PF21680">
    <property type="entry name" value="GIDA_C_1st"/>
    <property type="match status" value="1"/>
</dbReference>
<dbReference type="PANTHER" id="PTHR11806">
    <property type="entry name" value="GLUCOSE INHIBITED DIVISION PROTEIN A"/>
    <property type="match status" value="1"/>
</dbReference>
<feature type="domain" description="tRNA uridine 5-carboxymethylaminomethyl modification enzyme C-terminal subdomain" evidence="13">
    <location>
        <begin position="544"/>
        <end position="615"/>
    </location>
</feature>
<dbReference type="GO" id="GO:0005829">
    <property type="term" value="C:cytosol"/>
    <property type="evidence" value="ECO:0007669"/>
    <property type="project" value="TreeGrafter"/>
</dbReference>
<accession>A0A1H2XKP0</accession>
<sequence>MDYPDRYEVIVIGGGHAGTEAALAAARSGSRTLLLTHNIETLGQMSCNPAMGGIGKSHLIKEIDALGGAMAEATDEAGIQFRILNARKGPAVRATRAQADRVLYKAAIRRRLETQPNLTIFQQAAGDLIVEGDTVRGVITETGIRFHSDTVVLCTGTFLGGVIHIGLDNSRGGRAGDPPSNALSSRLRELPFRVDRLKTGTPPRLDAKSIDFSRLEEQPGDTPTPVMSYMGEREWHPRQVSCHIAHTNETTHEIILANLDRSPMYSGTIEGVGPRYCPSIEDKVHRFADKSSHQIFVEPEGLETHELYPNGISTSLPFDIQLQVVRSIDGLEQAHITRPGYAIEYDFFDPRDLHHSLETRFIHNLYFAGQINGTTGYEEAGAQGLLAGVNAARRARGEAAWTPRRDEAYLGVLVDDLITLGTQEPYRMFTSRAEYRLLLREDNADLRLTETGRELGLVDDARWMAFDGKREAIEREQARLERTWIQPGTAAAGVIEKKTGKALSREYNLLDLLKRPELEYRDLASLDDEVDVDATVAEQVQIQAKYKGYIDRQQEEIDKLKRHEATPLPADLDYDRVDGLSNEIRQKLQAAQPETLGQASRISGVTPAAVSILLVHLKKRRLLDTSQVAAG</sequence>
<comment type="caution">
    <text evidence="12">Lacks conserved residue(s) required for the propagation of feature annotation.</text>
</comment>
<dbReference type="NCBIfam" id="TIGR00136">
    <property type="entry name" value="mnmG_gidA"/>
    <property type="match status" value="1"/>
</dbReference>
<dbReference type="Pfam" id="PF13932">
    <property type="entry name" value="SAM_GIDA_C"/>
    <property type="match status" value="1"/>
</dbReference>
<proteinExistence type="inferred from homology"/>
<evidence type="ECO:0000256" key="8">
    <source>
        <dbReference type="ARBA" id="ARBA00022827"/>
    </source>
</evidence>
<comment type="cofactor">
    <cofactor evidence="1 12">
        <name>FAD</name>
        <dbReference type="ChEBI" id="CHEBI:57692"/>
    </cofactor>
</comment>
<keyword evidence="5 12" id="KW-0963">Cytoplasm</keyword>
<feature type="binding site" evidence="12">
    <location>
        <begin position="13"/>
        <end position="18"/>
    </location>
    <ligand>
        <name>FAD</name>
        <dbReference type="ChEBI" id="CHEBI:57692"/>
    </ligand>
</feature>
<protein>
    <recommendedName>
        <fullName evidence="4 12">tRNA uridine 5-carboxymethylaminomethyl modification enzyme MnmG</fullName>
    </recommendedName>
    <alternativeName>
        <fullName evidence="11 12">Glucose-inhibited division protein A</fullName>
    </alternativeName>
</protein>
<evidence type="ECO:0000256" key="4">
    <source>
        <dbReference type="ARBA" id="ARBA00020461"/>
    </source>
</evidence>
<keyword evidence="15" id="KW-1185">Reference proteome</keyword>
<dbReference type="EMBL" id="FNNI01000003">
    <property type="protein sequence ID" value="SDW93258.1"/>
    <property type="molecule type" value="Genomic_DNA"/>
</dbReference>
<dbReference type="FunFam" id="1.10.10.1800:FF:000001">
    <property type="entry name" value="tRNA uridine 5-carboxymethylaminomethyl modification enzyme MnmG"/>
    <property type="match status" value="1"/>
</dbReference>
<dbReference type="SMART" id="SM01228">
    <property type="entry name" value="GIDA_assoc_3"/>
    <property type="match status" value="1"/>
</dbReference>
<dbReference type="GO" id="GO:0030488">
    <property type="term" value="P:tRNA methylation"/>
    <property type="evidence" value="ECO:0007669"/>
    <property type="project" value="TreeGrafter"/>
</dbReference>
<comment type="subcellular location">
    <subcellularLocation>
        <location evidence="12">Cytoplasm</location>
    </subcellularLocation>
</comment>
<dbReference type="Gene3D" id="3.50.50.60">
    <property type="entry name" value="FAD/NAD(P)-binding domain"/>
    <property type="match status" value="2"/>
</dbReference>
<dbReference type="InterPro" id="IPR004416">
    <property type="entry name" value="MnmG"/>
</dbReference>
<keyword evidence="8 12" id="KW-0274">FAD</keyword>
<dbReference type="InterPro" id="IPR026904">
    <property type="entry name" value="MnmG_C"/>
</dbReference>
<evidence type="ECO:0000256" key="10">
    <source>
        <dbReference type="ARBA" id="ARBA00025948"/>
    </source>
</evidence>
<dbReference type="OrthoDB" id="9815560at2"/>
<dbReference type="HAMAP" id="MF_00129">
    <property type="entry name" value="MnmG_GidA"/>
    <property type="match status" value="1"/>
</dbReference>
<dbReference type="SUPFAM" id="SSF51905">
    <property type="entry name" value="FAD/NAD(P)-binding domain"/>
    <property type="match status" value="1"/>
</dbReference>
<evidence type="ECO:0000259" key="13">
    <source>
        <dbReference type="SMART" id="SM01228"/>
    </source>
</evidence>
<keyword evidence="7 12" id="KW-0819">tRNA processing</keyword>
<evidence type="ECO:0000256" key="9">
    <source>
        <dbReference type="ARBA" id="ARBA00023027"/>
    </source>
</evidence>
<dbReference type="GO" id="GO:0002098">
    <property type="term" value="P:tRNA wobble uridine modification"/>
    <property type="evidence" value="ECO:0007669"/>
    <property type="project" value="InterPro"/>
</dbReference>
<evidence type="ECO:0000256" key="7">
    <source>
        <dbReference type="ARBA" id="ARBA00022694"/>
    </source>
</evidence>
<feature type="binding site" evidence="12">
    <location>
        <begin position="273"/>
        <end position="287"/>
    </location>
    <ligand>
        <name>NAD(+)</name>
        <dbReference type="ChEBI" id="CHEBI:57540"/>
    </ligand>
</feature>
<reference evidence="14 15" key="1">
    <citation type="submission" date="2016-10" db="EMBL/GenBank/DDBJ databases">
        <authorList>
            <person name="de Groot N.N."/>
        </authorList>
    </citation>
    <scope>NUCLEOTIDE SEQUENCE [LARGE SCALE GENOMIC DNA]</scope>
    <source>
        <strain evidence="14 15">DSM 19219</strain>
    </source>
</reference>
<dbReference type="Gene3D" id="1.10.10.1800">
    <property type="entry name" value="tRNA uridine 5-carboxymethylaminomethyl modification enzyme MnmG/GidA"/>
    <property type="match status" value="1"/>
</dbReference>
<dbReference type="RefSeq" id="WP_092568809.1">
    <property type="nucleotide sequence ID" value="NZ_BMXH01000004.1"/>
</dbReference>
<dbReference type="Proteomes" id="UP000198500">
    <property type="component" value="Unassembled WGS sequence"/>
</dbReference>
<dbReference type="PROSITE" id="PS01280">
    <property type="entry name" value="GIDA_1"/>
    <property type="match status" value="1"/>
</dbReference>
<dbReference type="InterPro" id="IPR002218">
    <property type="entry name" value="MnmG-rel"/>
</dbReference>
<dbReference type="AlphaFoldDB" id="A0A1H2XKP0"/>
<dbReference type="PANTHER" id="PTHR11806:SF0">
    <property type="entry name" value="PROTEIN MTO1 HOMOLOG, MITOCHONDRIAL"/>
    <property type="match status" value="1"/>
</dbReference>
<name>A0A1H2XKP0_9GAMM</name>
<evidence type="ECO:0000256" key="2">
    <source>
        <dbReference type="ARBA" id="ARBA00003717"/>
    </source>
</evidence>
<keyword evidence="6 12" id="KW-0285">Flavoprotein</keyword>
<evidence type="ECO:0000256" key="11">
    <source>
        <dbReference type="ARBA" id="ARBA00031800"/>
    </source>
</evidence>
<keyword evidence="9 12" id="KW-0520">NAD</keyword>
<evidence type="ECO:0000313" key="14">
    <source>
        <dbReference type="EMBL" id="SDW93258.1"/>
    </source>
</evidence>
<evidence type="ECO:0000256" key="1">
    <source>
        <dbReference type="ARBA" id="ARBA00001974"/>
    </source>
</evidence>
<dbReference type="FunFam" id="3.50.50.60:FF:000010">
    <property type="entry name" value="tRNA uridine 5-carboxymethylaminomethyl modification enzyme MnmG"/>
    <property type="match status" value="1"/>
</dbReference>
<dbReference type="Gene3D" id="1.10.150.570">
    <property type="entry name" value="GidA associated domain, C-terminal subdomain"/>
    <property type="match status" value="1"/>
</dbReference>
<dbReference type="InterPro" id="IPR044920">
    <property type="entry name" value="MnmG_C_subdom_sf"/>
</dbReference>
<comment type="subunit">
    <text evidence="10 12">Homodimer. Heterotetramer of two MnmE and two MnmG subunits.</text>
</comment>
<evidence type="ECO:0000256" key="6">
    <source>
        <dbReference type="ARBA" id="ARBA00022630"/>
    </source>
</evidence>
<dbReference type="Pfam" id="PF01134">
    <property type="entry name" value="GIDA"/>
    <property type="match status" value="1"/>
</dbReference>
<dbReference type="FunFam" id="3.50.50.60:FF:000002">
    <property type="entry name" value="tRNA uridine 5-carboxymethylaminomethyl modification enzyme MnmG"/>
    <property type="match status" value="1"/>
</dbReference>
<dbReference type="InterPro" id="IPR040131">
    <property type="entry name" value="MnmG_N"/>
</dbReference>